<protein>
    <submittedName>
        <fullName evidence="2">Uncharacterized protein</fullName>
    </submittedName>
</protein>
<reference evidence="2" key="1">
    <citation type="submission" date="2023-11" db="UniProtKB">
        <authorList>
            <consortium name="WormBaseParasite"/>
        </authorList>
    </citation>
    <scope>IDENTIFICATION</scope>
</reference>
<sequence length="74" mass="8542">MSPITVQGRNCEREWSLSVSSVYLATIEREENTLKQSSSSEEVDGKQRSTWLSVISTRFSTQLWHTIHQRSLND</sequence>
<evidence type="ECO:0000313" key="1">
    <source>
        <dbReference type="Proteomes" id="UP000050790"/>
    </source>
</evidence>
<name>A0AA85A7Q4_9TREM</name>
<evidence type="ECO:0000313" key="2">
    <source>
        <dbReference type="WBParaSite" id="SMRG1_6810.1"/>
    </source>
</evidence>
<dbReference type="WBParaSite" id="SMRG1_6810.1">
    <property type="protein sequence ID" value="SMRG1_6810.1"/>
    <property type="gene ID" value="SMRG1_6810"/>
</dbReference>
<dbReference type="Proteomes" id="UP000050790">
    <property type="component" value="Unassembled WGS sequence"/>
</dbReference>
<accession>A0AA85A7Q4</accession>
<organism evidence="1 2">
    <name type="scientific">Schistosoma margrebowiei</name>
    <dbReference type="NCBI Taxonomy" id="48269"/>
    <lineage>
        <taxon>Eukaryota</taxon>
        <taxon>Metazoa</taxon>
        <taxon>Spiralia</taxon>
        <taxon>Lophotrochozoa</taxon>
        <taxon>Platyhelminthes</taxon>
        <taxon>Trematoda</taxon>
        <taxon>Digenea</taxon>
        <taxon>Strigeidida</taxon>
        <taxon>Schistosomatoidea</taxon>
        <taxon>Schistosomatidae</taxon>
        <taxon>Schistosoma</taxon>
    </lineage>
</organism>
<dbReference type="AlphaFoldDB" id="A0AA85A7Q4"/>
<proteinExistence type="predicted"/>